<dbReference type="PANTHER" id="PTHR24221:SF402">
    <property type="entry name" value="IRON-SULFUR CLUSTERS TRANSPORTER ABCB7, MITOCHONDRIAL"/>
    <property type="match status" value="1"/>
</dbReference>
<sequence length="239" mass="26059">SKEKLTLDLTADSESKHQNDLYILRKLSQLIWPHDSPEVKQRVLLSLSLLLGAKALNVQVPYIFKLAVDDLTVGTVMSSDAILWGTPALLLTGWGIARFGAVACGELQRTVFSKVAQRAIRSVTRQVFVHLHNLDHSFHLSRQTGALNRTIDRGTRGINFILSAAIFNVVPTALEISLVAGILTYNFGPSFGVLTGVTLASYTAFTFATTQVFLSSTHSTTGVKQPACARHGELWEGVI</sequence>
<evidence type="ECO:0000313" key="9">
    <source>
        <dbReference type="Proteomes" id="UP001190700"/>
    </source>
</evidence>
<gene>
    <name evidence="8" type="ORF">CYMTET_6339</name>
</gene>
<comment type="subcellular location">
    <subcellularLocation>
        <location evidence="1">Membrane</location>
        <topology evidence="1">Multi-pass membrane protein</topology>
    </subcellularLocation>
</comment>
<dbReference type="InterPro" id="IPR011527">
    <property type="entry name" value="ABC1_TM_dom"/>
</dbReference>
<name>A0AAE0LII2_9CHLO</name>
<keyword evidence="5 6" id="KW-0472">Membrane</keyword>
<evidence type="ECO:0000256" key="5">
    <source>
        <dbReference type="ARBA" id="ARBA00023136"/>
    </source>
</evidence>
<evidence type="ECO:0000256" key="2">
    <source>
        <dbReference type="ARBA" id="ARBA00022448"/>
    </source>
</evidence>
<evidence type="ECO:0000259" key="7">
    <source>
        <dbReference type="PROSITE" id="PS50929"/>
    </source>
</evidence>
<dbReference type="AlphaFoldDB" id="A0AAE0LII2"/>
<protein>
    <recommendedName>
        <fullName evidence="7">ABC transmembrane type-1 domain-containing protein</fullName>
    </recommendedName>
</protein>
<feature type="transmembrane region" description="Helical" evidence="6">
    <location>
        <begin position="158"/>
        <end position="185"/>
    </location>
</feature>
<dbReference type="PANTHER" id="PTHR24221">
    <property type="entry name" value="ATP-BINDING CASSETTE SUB-FAMILY B"/>
    <property type="match status" value="1"/>
</dbReference>
<evidence type="ECO:0000313" key="8">
    <source>
        <dbReference type="EMBL" id="KAK3286085.1"/>
    </source>
</evidence>
<keyword evidence="4 6" id="KW-1133">Transmembrane helix</keyword>
<proteinExistence type="predicted"/>
<dbReference type="GO" id="GO:0005524">
    <property type="term" value="F:ATP binding"/>
    <property type="evidence" value="ECO:0007669"/>
    <property type="project" value="InterPro"/>
</dbReference>
<dbReference type="GO" id="GO:0005743">
    <property type="term" value="C:mitochondrial inner membrane"/>
    <property type="evidence" value="ECO:0007669"/>
    <property type="project" value="TreeGrafter"/>
</dbReference>
<dbReference type="PROSITE" id="PS50929">
    <property type="entry name" value="ABC_TM1F"/>
    <property type="match status" value="1"/>
</dbReference>
<reference evidence="8 9" key="1">
    <citation type="journal article" date="2015" name="Genome Biol. Evol.">
        <title>Comparative Genomics of a Bacterivorous Green Alga Reveals Evolutionary Causalities and Consequences of Phago-Mixotrophic Mode of Nutrition.</title>
        <authorList>
            <person name="Burns J.A."/>
            <person name="Paasch A."/>
            <person name="Narechania A."/>
            <person name="Kim E."/>
        </authorList>
    </citation>
    <scope>NUCLEOTIDE SEQUENCE [LARGE SCALE GENOMIC DNA]</scope>
    <source>
        <strain evidence="8 9">PLY_AMNH</strain>
    </source>
</reference>
<keyword evidence="9" id="KW-1185">Reference proteome</keyword>
<feature type="transmembrane region" description="Helical" evidence="6">
    <location>
        <begin position="191"/>
        <end position="214"/>
    </location>
</feature>
<evidence type="ECO:0000256" key="6">
    <source>
        <dbReference type="SAM" id="Phobius"/>
    </source>
</evidence>
<evidence type="ECO:0000256" key="3">
    <source>
        <dbReference type="ARBA" id="ARBA00022692"/>
    </source>
</evidence>
<accession>A0AAE0LII2</accession>
<dbReference type="InterPro" id="IPR036640">
    <property type="entry name" value="ABC1_TM_sf"/>
</dbReference>
<feature type="domain" description="ABC transmembrane type-1" evidence="7">
    <location>
        <begin position="44"/>
        <end position="207"/>
    </location>
</feature>
<keyword evidence="2" id="KW-0813">Transport</keyword>
<organism evidence="8 9">
    <name type="scientific">Cymbomonas tetramitiformis</name>
    <dbReference type="NCBI Taxonomy" id="36881"/>
    <lineage>
        <taxon>Eukaryota</taxon>
        <taxon>Viridiplantae</taxon>
        <taxon>Chlorophyta</taxon>
        <taxon>Pyramimonadophyceae</taxon>
        <taxon>Pyramimonadales</taxon>
        <taxon>Pyramimonadaceae</taxon>
        <taxon>Cymbomonas</taxon>
    </lineage>
</organism>
<feature type="non-terminal residue" evidence="8">
    <location>
        <position position="1"/>
    </location>
</feature>
<evidence type="ECO:0000256" key="1">
    <source>
        <dbReference type="ARBA" id="ARBA00004141"/>
    </source>
</evidence>
<dbReference type="InterPro" id="IPR039421">
    <property type="entry name" value="Type_1_exporter"/>
</dbReference>
<comment type="caution">
    <text evidence="8">The sequence shown here is derived from an EMBL/GenBank/DDBJ whole genome shotgun (WGS) entry which is preliminary data.</text>
</comment>
<dbReference type="SUPFAM" id="SSF90123">
    <property type="entry name" value="ABC transporter transmembrane region"/>
    <property type="match status" value="1"/>
</dbReference>
<dbReference type="Proteomes" id="UP001190700">
    <property type="component" value="Unassembled WGS sequence"/>
</dbReference>
<dbReference type="GO" id="GO:0006879">
    <property type="term" value="P:intracellular iron ion homeostasis"/>
    <property type="evidence" value="ECO:0007669"/>
    <property type="project" value="TreeGrafter"/>
</dbReference>
<dbReference type="GO" id="GO:0140359">
    <property type="term" value="F:ABC-type transporter activity"/>
    <property type="evidence" value="ECO:0007669"/>
    <property type="project" value="InterPro"/>
</dbReference>
<dbReference type="Gene3D" id="1.20.1560.10">
    <property type="entry name" value="ABC transporter type 1, transmembrane domain"/>
    <property type="match status" value="1"/>
</dbReference>
<dbReference type="Pfam" id="PF00664">
    <property type="entry name" value="ABC_membrane"/>
    <property type="match status" value="1"/>
</dbReference>
<dbReference type="EMBL" id="LGRX02001496">
    <property type="protein sequence ID" value="KAK3286085.1"/>
    <property type="molecule type" value="Genomic_DNA"/>
</dbReference>
<keyword evidence="3 6" id="KW-0812">Transmembrane</keyword>
<evidence type="ECO:0000256" key="4">
    <source>
        <dbReference type="ARBA" id="ARBA00022989"/>
    </source>
</evidence>